<organism evidence="1 2">
    <name type="scientific">Flavobacterium cerinum</name>
    <dbReference type="NCBI Taxonomy" id="2502784"/>
    <lineage>
        <taxon>Bacteria</taxon>
        <taxon>Pseudomonadati</taxon>
        <taxon>Bacteroidota</taxon>
        <taxon>Flavobacteriia</taxon>
        <taxon>Flavobacteriales</taxon>
        <taxon>Flavobacteriaceae</taxon>
        <taxon>Flavobacterium</taxon>
    </lineage>
</organism>
<gene>
    <name evidence="1" type="ORF">NOX80_09905</name>
</gene>
<evidence type="ECO:0000313" key="2">
    <source>
        <dbReference type="Proteomes" id="UP001059844"/>
    </source>
</evidence>
<keyword evidence="2" id="KW-1185">Reference proteome</keyword>
<sequence length="172" mass="20137">MDIDNSTEQFFLDINWYFTDPYNRLCIVASAGGILPNFLYEENNQNDEFHNIVNELPERFENGRNTNLIQAIVDFDPENLNQYFRDFDSLAKKGFYVYDKINLSNPEETNYLLVTYPIYNTETDSFPVKPGDLELIPRINISLISRTNESFDNTNFNSIDLVSLLNSQKKQY</sequence>
<dbReference type="EMBL" id="CP101751">
    <property type="protein sequence ID" value="UUC43948.1"/>
    <property type="molecule type" value="Genomic_DNA"/>
</dbReference>
<name>A0ABY5IM71_9FLAO</name>
<reference evidence="1" key="1">
    <citation type="submission" date="2022-07" db="EMBL/GenBank/DDBJ databases">
        <title>Isolation, identification, and degradation of a PFOSA degrading strain from sewage treatment plant.</title>
        <authorList>
            <person name="Zhang L."/>
            <person name="Huo Y."/>
        </authorList>
    </citation>
    <scope>NUCLEOTIDE SEQUENCE</scope>
    <source>
        <strain evidence="1">C1</strain>
    </source>
</reference>
<protein>
    <submittedName>
        <fullName evidence="1">Uncharacterized protein</fullName>
    </submittedName>
</protein>
<proteinExistence type="predicted"/>
<evidence type="ECO:0000313" key="1">
    <source>
        <dbReference type="EMBL" id="UUC43948.1"/>
    </source>
</evidence>
<accession>A0ABY5IM71</accession>
<dbReference type="Proteomes" id="UP001059844">
    <property type="component" value="Chromosome"/>
</dbReference>
<dbReference type="RefSeq" id="WP_256549617.1">
    <property type="nucleotide sequence ID" value="NZ_CP101751.1"/>
</dbReference>